<evidence type="ECO:0000313" key="4">
    <source>
        <dbReference type="Proteomes" id="UP001596514"/>
    </source>
</evidence>
<comment type="caution">
    <text evidence="3">The sequence shown here is derived from an EMBL/GenBank/DDBJ whole genome shotgun (WGS) entry which is preliminary data.</text>
</comment>
<name>A0ABW2TE59_9ACTN</name>
<evidence type="ECO:0000256" key="1">
    <source>
        <dbReference type="SAM" id="MobiDB-lite"/>
    </source>
</evidence>
<feature type="compositionally biased region" description="Acidic residues" evidence="1">
    <location>
        <begin position="199"/>
        <end position="223"/>
    </location>
</feature>
<accession>A0ABW2TE59</accession>
<dbReference type="Proteomes" id="UP001596514">
    <property type="component" value="Unassembled WGS sequence"/>
</dbReference>
<dbReference type="EMBL" id="JBHTEE010000001">
    <property type="protein sequence ID" value="MFC7606521.1"/>
    <property type="molecule type" value="Genomic_DNA"/>
</dbReference>
<feature type="region of interest" description="Disordered" evidence="1">
    <location>
        <begin position="188"/>
        <end position="250"/>
    </location>
</feature>
<protein>
    <recommendedName>
        <fullName evidence="5">Gram-positive cocci surface proteins LPxTG domain-containing protein</fullName>
    </recommendedName>
</protein>
<reference evidence="4" key="1">
    <citation type="journal article" date="2019" name="Int. J. Syst. Evol. Microbiol.">
        <title>The Global Catalogue of Microorganisms (GCM) 10K type strain sequencing project: providing services to taxonomists for standard genome sequencing and annotation.</title>
        <authorList>
            <consortium name="The Broad Institute Genomics Platform"/>
            <consortium name="The Broad Institute Genome Sequencing Center for Infectious Disease"/>
            <person name="Wu L."/>
            <person name="Ma J."/>
        </authorList>
    </citation>
    <scope>NUCLEOTIDE SEQUENCE [LARGE SCALE GENOMIC DNA]</scope>
    <source>
        <strain evidence="4">JCM 10083</strain>
    </source>
</reference>
<keyword evidence="2" id="KW-0812">Transmembrane</keyword>
<evidence type="ECO:0000313" key="3">
    <source>
        <dbReference type="EMBL" id="MFC7606521.1"/>
    </source>
</evidence>
<sequence>MGVALRVRSVLSVTVLAVGLVLLLQPVGAAVTEVRQDSGVLTGIVEYQCTTTGSAEKQDIKVEVALTMPTTATTGEQMSIGWQGTYAEGTGLKAPATGLTTGTGLYAYASISELPGLTSATGVGTLTTVAANQVIPLPTVSVSLKTTPSNAGTATVRPAALNFGTAANAPSIECEVQNRTALTTYPLTVTAADQTGTEPETDTGTETDTDTESDAGTEPETDTGTDGNGKVQQTPSGPAATGGGGERGPDGRVFLLTGSLLILTAATGLLLRRRAWR</sequence>
<dbReference type="RefSeq" id="WP_343962938.1">
    <property type="nucleotide sequence ID" value="NZ_BAAAGK010000013.1"/>
</dbReference>
<keyword evidence="2" id="KW-0472">Membrane</keyword>
<gene>
    <name evidence="3" type="ORF">ACFQVD_41130</name>
</gene>
<evidence type="ECO:0000256" key="2">
    <source>
        <dbReference type="SAM" id="Phobius"/>
    </source>
</evidence>
<organism evidence="3 4">
    <name type="scientific">Streptosporangium amethystogenes subsp. fukuiense</name>
    <dbReference type="NCBI Taxonomy" id="698418"/>
    <lineage>
        <taxon>Bacteria</taxon>
        <taxon>Bacillati</taxon>
        <taxon>Actinomycetota</taxon>
        <taxon>Actinomycetes</taxon>
        <taxon>Streptosporangiales</taxon>
        <taxon>Streptosporangiaceae</taxon>
        <taxon>Streptosporangium</taxon>
    </lineage>
</organism>
<evidence type="ECO:0008006" key="5">
    <source>
        <dbReference type="Google" id="ProtNLM"/>
    </source>
</evidence>
<proteinExistence type="predicted"/>
<keyword evidence="2" id="KW-1133">Transmembrane helix</keyword>
<feature type="transmembrane region" description="Helical" evidence="2">
    <location>
        <begin position="253"/>
        <end position="271"/>
    </location>
</feature>
<keyword evidence="4" id="KW-1185">Reference proteome</keyword>